<dbReference type="EMBL" id="FNOW01000008">
    <property type="protein sequence ID" value="SDX64880.1"/>
    <property type="molecule type" value="Genomic_DNA"/>
</dbReference>
<dbReference type="OrthoDB" id="5298746at2"/>
<keyword evidence="5" id="KW-1185">Reference proteome</keyword>
<dbReference type="Pfam" id="PF14341">
    <property type="entry name" value="PilX_N"/>
    <property type="match status" value="1"/>
</dbReference>
<dbReference type="STRING" id="61595.SAMN05421644_10894"/>
<sequence>MIRRSNIRHLKSSLASLEIKSQSGVALIISLLFLIIISLVSIAGLQGVALQETMTSGTYDRNIAFQMSEAALRFAEERAKSLTPPSSSPALPDDNCPTSSINACTNGLCEAPDFDCMPRWTLPEFEEDNWVDITSSELGNLGDLANTTPQYFIEYLGQPSEIKQSKTQQYNIYRITVRNKSPNEENTEQRSTVMLQSVYSVPE</sequence>
<accession>A0A1H3DEW7</accession>
<gene>
    <name evidence="4" type="ORF">SAMN05421644_10894</name>
</gene>
<evidence type="ECO:0000313" key="4">
    <source>
        <dbReference type="EMBL" id="SDX64880.1"/>
    </source>
</evidence>
<keyword evidence="1" id="KW-0472">Membrane</keyword>
<dbReference type="RefSeq" id="WP_091332536.1">
    <property type="nucleotide sequence ID" value="NZ_FNOW01000008.1"/>
</dbReference>
<dbReference type="InterPro" id="IPR025746">
    <property type="entry name" value="PilX_N_dom"/>
</dbReference>
<name>A0A1H3DEW7_ALLWA</name>
<evidence type="ECO:0000259" key="2">
    <source>
        <dbReference type="Pfam" id="PF13681"/>
    </source>
</evidence>
<protein>
    <submittedName>
        <fullName evidence="4">Tfp pilus assembly protein PilX</fullName>
    </submittedName>
</protein>
<evidence type="ECO:0000256" key="1">
    <source>
        <dbReference type="SAM" id="Phobius"/>
    </source>
</evidence>
<reference evidence="5" key="1">
    <citation type="submission" date="2016-10" db="EMBL/GenBank/DDBJ databases">
        <authorList>
            <person name="Varghese N."/>
            <person name="Submissions S."/>
        </authorList>
    </citation>
    <scope>NUCLEOTIDE SEQUENCE [LARGE SCALE GENOMIC DNA]</scope>
    <source>
        <strain evidence="5">DSM 173</strain>
    </source>
</reference>
<dbReference type="Pfam" id="PF13681">
    <property type="entry name" value="PilX"/>
    <property type="match status" value="1"/>
</dbReference>
<feature type="domain" description="PilX/PilW C-terminal" evidence="2">
    <location>
        <begin position="106"/>
        <end position="200"/>
    </location>
</feature>
<dbReference type="InterPro" id="IPR025205">
    <property type="entry name" value="PilX/PilW_C"/>
</dbReference>
<feature type="transmembrane region" description="Helical" evidence="1">
    <location>
        <begin position="21"/>
        <end position="45"/>
    </location>
</feature>
<dbReference type="Proteomes" id="UP000198672">
    <property type="component" value="Unassembled WGS sequence"/>
</dbReference>
<dbReference type="AlphaFoldDB" id="A0A1H3DEW7"/>
<evidence type="ECO:0000313" key="5">
    <source>
        <dbReference type="Proteomes" id="UP000198672"/>
    </source>
</evidence>
<feature type="domain" description="Type 4 fimbrial biogenesis protein PilX N-terminal" evidence="3">
    <location>
        <begin position="23"/>
        <end position="73"/>
    </location>
</feature>
<keyword evidence="1" id="KW-1133">Transmembrane helix</keyword>
<keyword evidence="1" id="KW-0812">Transmembrane</keyword>
<evidence type="ECO:0000259" key="3">
    <source>
        <dbReference type="Pfam" id="PF14341"/>
    </source>
</evidence>
<proteinExistence type="predicted"/>
<organism evidence="4 5">
    <name type="scientific">Allochromatium warmingii</name>
    <name type="common">Chromatium warmingii</name>
    <dbReference type="NCBI Taxonomy" id="61595"/>
    <lineage>
        <taxon>Bacteria</taxon>
        <taxon>Pseudomonadati</taxon>
        <taxon>Pseudomonadota</taxon>
        <taxon>Gammaproteobacteria</taxon>
        <taxon>Chromatiales</taxon>
        <taxon>Chromatiaceae</taxon>
        <taxon>Allochromatium</taxon>
    </lineage>
</organism>